<reference evidence="3 4" key="1">
    <citation type="journal article" name="Sci. Rep.">
        <title>Genome-scale phylogenetic analyses confirm Olpidium as the closest living zoosporic fungus to the non-flagellated, terrestrial fungi.</title>
        <authorList>
            <person name="Chang Y."/>
            <person name="Rochon D."/>
            <person name="Sekimoto S."/>
            <person name="Wang Y."/>
            <person name="Chovatia M."/>
            <person name="Sandor L."/>
            <person name="Salamov A."/>
            <person name="Grigoriev I.V."/>
            <person name="Stajich J.E."/>
            <person name="Spatafora J.W."/>
        </authorList>
    </citation>
    <scope>NUCLEOTIDE SEQUENCE [LARGE SCALE GENOMIC DNA]</scope>
    <source>
        <strain evidence="3">S191</strain>
    </source>
</reference>
<feature type="compositionally biased region" description="Polar residues" evidence="1">
    <location>
        <begin position="245"/>
        <end position="255"/>
    </location>
</feature>
<sequence>MAESMSDPDLAVLRQPVKPGVRRPEFVAAAAAARERELAATAQGAKSALPPVFVPPRPPVPSARLADLSSRGKPGAGRDPEDDDVRVANEPLPPATPLVKPSSTRGKPSLLETIVRRNAARRGDTASQSSAATTAAPPANTRIVIPATISLGTIPGRRPRLRLPALESGTGSPRSGIASPERSPTFDQLEDDEGGYEEERPGKQNSANQAPETPTRSTGRRLHSPRLASIPDLRPPGTHNRSNHKQQASNSSDTNDPFVLSSVAPVANGKGTPVLFSRGQLAGDEGEGPRPGRHMREAEDLFGGDDDDDSDFVPEEDSDEVEEEFEGMGGLPLYEFDCLPEHLRESQDIMTGYRIEYSTMQCIRSIFAWHNDTAFALGFSVIHFSTTCDLVLRHKLVLATSTVTALGLWIPWTNAFYSGFFRRLHRYYYLMIIAPVMLMAIHSLSYPGSDMAFAVFQDSWAPICVTAVPPPGAAAGRPPGTPGTPGTPGAAARHTGHRRQPHRVRPPGTLGVAQ</sequence>
<feature type="transmembrane region" description="Helical" evidence="2">
    <location>
        <begin position="427"/>
        <end position="446"/>
    </location>
</feature>
<feature type="region of interest" description="Disordered" evidence="1">
    <location>
        <begin position="38"/>
        <end position="315"/>
    </location>
</feature>
<evidence type="ECO:0000313" key="4">
    <source>
        <dbReference type="Proteomes" id="UP000673691"/>
    </source>
</evidence>
<evidence type="ECO:0000256" key="2">
    <source>
        <dbReference type="SAM" id="Phobius"/>
    </source>
</evidence>
<evidence type="ECO:0000313" key="3">
    <source>
        <dbReference type="EMBL" id="KAG5459458.1"/>
    </source>
</evidence>
<accession>A0A8H8DIC8</accession>
<feature type="region of interest" description="Disordered" evidence="1">
    <location>
        <begin position="472"/>
        <end position="514"/>
    </location>
</feature>
<feature type="compositionally biased region" description="Pro residues" evidence="1">
    <location>
        <begin position="52"/>
        <end position="61"/>
    </location>
</feature>
<dbReference type="OrthoDB" id="529367at2759"/>
<proteinExistence type="predicted"/>
<dbReference type="EMBL" id="JAEFCI010006820">
    <property type="protein sequence ID" value="KAG5459458.1"/>
    <property type="molecule type" value="Genomic_DNA"/>
</dbReference>
<gene>
    <name evidence="3" type="ORF">BJ554DRAFT_138</name>
</gene>
<evidence type="ECO:0000256" key="1">
    <source>
        <dbReference type="SAM" id="MobiDB-lite"/>
    </source>
</evidence>
<keyword evidence="2" id="KW-0472">Membrane</keyword>
<feature type="compositionally biased region" description="Basic and acidic residues" evidence="1">
    <location>
        <begin position="287"/>
        <end position="299"/>
    </location>
</feature>
<feature type="compositionally biased region" description="Basic residues" evidence="1">
    <location>
        <begin position="494"/>
        <end position="505"/>
    </location>
</feature>
<feature type="compositionally biased region" description="Acidic residues" evidence="1">
    <location>
        <begin position="300"/>
        <end position="315"/>
    </location>
</feature>
<name>A0A8H8DIC8_9FUNG</name>
<feature type="transmembrane region" description="Helical" evidence="2">
    <location>
        <begin position="396"/>
        <end position="415"/>
    </location>
</feature>
<comment type="caution">
    <text evidence="3">The sequence shown here is derived from an EMBL/GenBank/DDBJ whole genome shotgun (WGS) entry which is preliminary data.</text>
</comment>
<dbReference type="AlphaFoldDB" id="A0A8H8DIC8"/>
<organism evidence="3 4">
    <name type="scientific">Olpidium bornovanus</name>
    <dbReference type="NCBI Taxonomy" id="278681"/>
    <lineage>
        <taxon>Eukaryota</taxon>
        <taxon>Fungi</taxon>
        <taxon>Fungi incertae sedis</taxon>
        <taxon>Olpidiomycota</taxon>
        <taxon>Olpidiomycotina</taxon>
        <taxon>Olpidiomycetes</taxon>
        <taxon>Olpidiales</taxon>
        <taxon>Olpidiaceae</taxon>
        <taxon>Olpidium</taxon>
    </lineage>
</organism>
<keyword evidence="2" id="KW-0812">Transmembrane</keyword>
<feature type="compositionally biased region" description="Low complexity" evidence="1">
    <location>
        <begin position="125"/>
        <end position="139"/>
    </location>
</feature>
<keyword evidence="2" id="KW-1133">Transmembrane helix</keyword>
<keyword evidence="4" id="KW-1185">Reference proteome</keyword>
<protein>
    <submittedName>
        <fullName evidence="3">Uncharacterized protein</fullName>
    </submittedName>
</protein>
<dbReference type="Proteomes" id="UP000673691">
    <property type="component" value="Unassembled WGS sequence"/>
</dbReference>
<feature type="region of interest" description="Disordered" evidence="1">
    <location>
        <begin position="1"/>
        <end position="23"/>
    </location>
</feature>
<feature type="compositionally biased region" description="Polar residues" evidence="1">
    <location>
        <begin position="203"/>
        <end position="217"/>
    </location>
</feature>